<dbReference type="AlphaFoldDB" id="A0AAV1TS86"/>
<dbReference type="EMBL" id="CAKLBY020000075">
    <property type="protein sequence ID" value="CAK7924467.1"/>
    <property type="molecule type" value="Genomic_DNA"/>
</dbReference>
<evidence type="ECO:0000313" key="2">
    <source>
        <dbReference type="Proteomes" id="UP001162060"/>
    </source>
</evidence>
<protein>
    <submittedName>
        <fullName evidence="1">Uncharacterized protein</fullName>
    </submittedName>
</protein>
<accession>A0AAV1TS86</accession>
<gene>
    <name evidence="1" type="ORF">PM001_LOCUS9617</name>
</gene>
<evidence type="ECO:0000313" key="1">
    <source>
        <dbReference type="EMBL" id="CAK7924467.1"/>
    </source>
</evidence>
<comment type="caution">
    <text evidence="1">The sequence shown here is derived from an EMBL/GenBank/DDBJ whole genome shotgun (WGS) entry which is preliminary data.</text>
</comment>
<reference evidence="1" key="1">
    <citation type="submission" date="2024-01" db="EMBL/GenBank/DDBJ databases">
        <authorList>
            <person name="Webb A."/>
        </authorList>
    </citation>
    <scope>NUCLEOTIDE SEQUENCE</scope>
    <source>
        <strain evidence="1">Pm1</strain>
    </source>
</reference>
<organism evidence="1 2">
    <name type="scientific">Peronospora matthiolae</name>
    <dbReference type="NCBI Taxonomy" id="2874970"/>
    <lineage>
        <taxon>Eukaryota</taxon>
        <taxon>Sar</taxon>
        <taxon>Stramenopiles</taxon>
        <taxon>Oomycota</taxon>
        <taxon>Peronosporomycetes</taxon>
        <taxon>Peronosporales</taxon>
        <taxon>Peronosporaceae</taxon>
        <taxon>Peronospora</taxon>
    </lineage>
</organism>
<sequence length="73" mass="8083">MVPKATQDARVEPVVRVAAVEWLLTLDQRMYYVITTWISCEMQVGAREGSASATVVTSRLAQRLKSNFSGPLV</sequence>
<proteinExistence type="predicted"/>
<name>A0AAV1TS86_9STRA</name>
<dbReference type="Proteomes" id="UP001162060">
    <property type="component" value="Unassembled WGS sequence"/>
</dbReference>